<dbReference type="AlphaFoldDB" id="A0A5B7F7E3"/>
<keyword evidence="3" id="KW-1185">Reference proteome</keyword>
<evidence type="ECO:0000256" key="1">
    <source>
        <dbReference type="SAM" id="Phobius"/>
    </source>
</evidence>
<gene>
    <name evidence="2" type="ORF">E2C01_034734</name>
</gene>
<evidence type="ECO:0000313" key="3">
    <source>
        <dbReference type="Proteomes" id="UP000324222"/>
    </source>
</evidence>
<feature type="transmembrane region" description="Helical" evidence="1">
    <location>
        <begin position="12"/>
        <end position="29"/>
    </location>
</feature>
<reference evidence="2 3" key="1">
    <citation type="submission" date="2019-05" db="EMBL/GenBank/DDBJ databases">
        <title>Another draft genome of Portunus trituberculatus and its Hox gene families provides insights of decapod evolution.</title>
        <authorList>
            <person name="Jeong J.-H."/>
            <person name="Song I."/>
            <person name="Kim S."/>
            <person name="Choi T."/>
            <person name="Kim D."/>
            <person name="Ryu S."/>
            <person name="Kim W."/>
        </authorList>
    </citation>
    <scope>NUCLEOTIDE SEQUENCE [LARGE SCALE GENOMIC DNA]</scope>
    <source>
        <tissue evidence="2">Muscle</tissue>
    </source>
</reference>
<dbReference type="Proteomes" id="UP000324222">
    <property type="component" value="Unassembled WGS sequence"/>
</dbReference>
<comment type="caution">
    <text evidence="2">The sequence shown here is derived from an EMBL/GenBank/DDBJ whole genome shotgun (WGS) entry which is preliminary data.</text>
</comment>
<keyword evidence="1" id="KW-0812">Transmembrane</keyword>
<sequence>MLPKHTICLRKLNMSINVLFWCIPAFFALTL</sequence>
<dbReference type="EMBL" id="VSRR010004945">
    <property type="protein sequence ID" value="MPC41149.1"/>
    <property type="molecule type" value="Genomic_DNA"/>
</dbReference>
<accession>A0A5B7F7E3</accession>
<organism evidence="2 3">
    <name type="scientific">Portunus trituberculatus</name>
    <name type="common">Swimming crab</name>
    <name type="synonym">Neptunus trituberculatus</name>
    <dbReference type="NCBI Taxonomy" id="210409"/>
    <lineage>
        <taxon>Eukaryota</taxon>
        <taxon>Metazoa</taxon>
        <taxon>Ecdysozoa</taxon>
        <taxon>Arthropoda</taxon>
        <taxon>Crustacea</taxon>
        <taxon>Multicrustacea</taxon>
        <taxon>Malacostraca</taxon>
        <taxon>Eumalacostraca</taxon>
        <taxon>Eucarida</taxon>
        <taxon>Decapoda</taxon>
        <taxon>Pleocyemata</taxon>
        <taxon>Brachyura</taxon>
        <taxon>Eubrachyura</taxon>
        <taxon>Portunoidea</taxon>
        <taxon>Portunidae</taxon>
        <taxon>Portuninae</taxon>
        <taxon>Portunus</taxon>
    </lineage>
</organism>
<protein>
    <submittedName>
        <fullName evidence="2">Uncharacterized protein</fullName>
    </submittedName>
</protein>
<proteinExistence type="predicted"/>
<keyword evidence="1" id="KW-1133">Transmembrane helix</keyword>
<evidence type="ECO:0000313" key="2">
    <source>
        <dbReference type="EMBL" id="MPC41149.1"/>
    </source>
</evidence>
<name>A0A5B7F7E3_PORTR</name>
<keyword evidence="1" id="KW-0472">Membrane</keyword>